<name>A0AAW6B955_LACAM</name>
<evidence type="ECO:0000256" key="7">
    <source>
        <dbReference type="ARBA" id="ARBA00022777"/>
    </source>
</evidence>
<evidence type="ECO:0000256" key="3">
    <source>
        <dbReference type="ARBA" id="ARBA00022490"/>
    </source>
</evidence>
<accession>A0AAW6B955</accession>
<dbReference type="GO" id="GO:0008982">
    <property type="term" value="F:protein-N(PI)-phosphohistidine-sugar phosphotransferase activity"/>
    <property type="evidence" value="ECO:0007669"/>
    <property type="project" value="InterPro"/>
</dbReference>
<dbReference type="GO" id="GO:0005737">
    <property type="term" value="C:cytoplasm"/>
    <property type="evidence" value="ECO:0007669"/>
    <property type="project" value="UniProtKB-SubCell"/>
</dbReference>
<keyword evidence="4 9" id="KW-0762">Sugar transport</keyword>
<dbReference type="RefSeq" id="WP_271326902.1">
    <property type="nucleotide sequence ID" value="NZ_JAOTHC010000009.1"/>
</dbReference>
<reference evidence="9" key="2">
    <citation type="submission" date="2022-10" db="EMBL/GenBank/DDBJ databases">
        <authorList>
            <person name="Kostovova I."/>
            <person name="Moravkova M."/>
            <person name="Pechar R."/>
        </authorList>
    </citation>
    <scope>NUCLEOTIDE SEQUENCE</scope>
    <source>
        <strain evidence="9">M597B</strain>
    </source>
</reference>
<proteinExistence type="predicted"/>
<dbReference type="EMBL" id="JAOTHD010000009">
    <property type="protein sequence ID" value="MDB6246527.1"/>
    <property type="molecule type" value="Genomic_DNA"/>
</dbReference>
<evidence type="ECO:0000256" key="2">
    <source>
        <dbReference type="ARBA" id="ARBA00022448"/>
    </source>
</evidence>
<keyword evidence="7" id="KW-0418">Kinase</keyword>
<evidence type="ECO:0000256" key="6">
    <source>
        <dbReference type="ARBA" id="ARBA00022683"/>
    </source>
</evidence>
<reference evidence="9" key="1">
    <citation type="journal article" date="2022" name="Microorganisms">
        <title>Antibiotic Susceptibility, Resistance Gene Determinants and Corresponding Genomic Regions in Lactobacillus amylovorus Isolates Derived from Wild Boars and Domestic Pigs.</title>
        <authorList>
            <person name="Moravkova M."/>
            <person name="Kostovova I."/>
            <person name="Kavanova K."/>
            <person name="Pechar R."/>
            <person name="Stanek S."/>
            <person name="Brychta A."/>
            <person name="Zeman M."/>
            <person name="Kubasova T."/>
        </authorList>
    </citation>
    <scope>NUCLEOTIDE SEQUENCE</scope>
    <source>
        <strain evidence="9">M597B</strain>
    </source>
</reference>
<keyword evidence="2" id="KW-0813">Transport</keyword>
<evidence type="ECO:0000259" key="8">
    <source>
        <dbReference type="PROSITE" id="PS51101"/>
    </source>
</evidence>
<dbReference type="Proteomes" id="UP001141961">
    <property type="component" value="Unassembled WGS sequence"/>
</dbReference>
<dbReference type="GO" id="GO:0016301">
    <property type="term" value="F:kinase activity"/>
    <property type="evidence" value="ECO:0007669"/>
    <property type="project" value="UniProtKB-KW"/>
</dbReference>
<dbReference type="PROSITE" id="PS51101">
    <property type="entry name" value="PTS_EIIB_TYPE_4"/>
    <property type="match status" value="1"/>
</dbReference>
<dbReference type="GO" id="GO:0009401">
    <property type="term" value="P:phosphoenolpyruvate-dependent sugar phosphotransferase system"/>
    <property type="evidence" value="ECO:0007669"/>
    <property type="project" value="UniProtKB-KW"/>
</dbReference>
<dbReference type="AlphaFoldDB" id="A0AAW6B955"/>
<evidence type="ECO:0000256" key="4">
    <source>
        <dbReference type="ARBA" id="ARBA00022597"/>
    </source>
</evidence>
<dbReference type="InterPro" id="IPR036667">
    <property type="entry name" value="PTS_IIB_sorbose-sp_sf"/>
</dbReference>
<comment type="subcellular location">
    <subcellularLocation>
        <location evidence="1">Cytoplasm</location>
    </subcellularLocation>
</comment>
<protein>
    <submittedName>
        <fullName evidence="9">PTS sugar transporter subunit IIB</fullName>
    </submittedName>
</protein>
<comment type="caution">
    <text evidence="9">The sequence shown here is derived from an EMBL/GenBank/DDBJ whole genome shotgun (WGS) entry which is preliminary data.</text>
</comment>
<keyword evidence="3" id="KW-0963">Cytoplasm</keyword>
<evidence type="ECO:0000313" key="9">
    <source>
        <dbReference type="EMBL" id="MDB6246527.1"/>
    </source>
</evidence>
<keyword evidence="5" id="KW-0808">Transferase</keyword>
<organism evidence="9 10">
    <name type="scientific">Lactobacillus amylovorus</name>
    <dbReference type="NCBI Taxonomy" id="1604"/>
    <lineage>
        <taxon>Bacteria</taxon>
        <taxon>Bacillati</taxon>
        <taxon>Bacillota</taxon>
        <taxon>Bacilli</taxon>
        <taxon>Lactobacillales</taxon>
        <taxon>Lactobacillaceae</taxon>
        <taxon>Lactobacillus</taxon>
    </lineage>
</organism>
<dbReference type="Pfam" id="PF03830">
    <property type="entry name" value="PTSIIB_sorb"/>
    <property type="match status" value="1"/>
</dbReference>
<dbReference type="InterPro" id="IPR004720">
    <property type="entry name" value="PTS_IIB_sorbose-sp"/>
</dbReference>
<evidence type="ECO:0000256" key="5">
    <source>
        <dbReference type="ARBA" id="ARBA00022679"/>
    </source>
</evidence>
<evidence type="ECO:0000256" key="1">
    <source>
        <dbReference type="ARBA" id="ARBA00004496"/>
    </source>
</evidence>
<dbReference type="Gene3D" id="3.40.35.10">
    <property type="entry name" value="Phosphotransferase system, sorbose subfamily IIB component"/>
    <property type="match status" value="1"/>
</dbReference>
<sequence length="166" mass="18729">MSNIKLIRVDERLIHGQVVTQWLNKAEANKIIIVDKFLSANEFLSNVYVMAAPAGTDVIVLDPDAFVTKINNNELNDGHYLVLFKLIDNLKECFDKGFKPDEVQIGNVGSKEGRKVVYQSVALSEQEAQDLVEMNKNDTKIYFQQVPGEKMVGLNEIIKKSFPDLN</sequence>
<gene>
    <name evidence="9" type="ORF">ODV14_04110</name>
</gene>
<dbReference type="SUPFAM" id="SSF52728">
    <property type="entry name" value="PTS IIb component"/>
    <property type="match status" value="1"/>
</dbReference>
<evidence type="ECO:0000313" key="10">
    <source>
        <dbReference type="Proteomes" id="UP001141961"/>
    </source>
</evidence>
<keyword evidence="6" id="KW-0598">Phosphotransferase system</keyword>
<feature type="domain" description="PTS EIIB type-4" evidence="8">
    <location>
        <begin position="1"/>
        <end position="165"/>
    </location>
</feature>